<reference evidence="3" key="1">
    <citation type="journal article" date="2020" name="Stud. Mycol.">
        <title>101 Dothideomycetes genomes: a test case for predicting lifestyles and emergence of pathogens.</title>
        <authorList>
            <person name="Haridas S."/>
            <person name="Albert R."/>
            <person name="Binder M."/>
            <person name="Bloem J."/>
            <person name="Labutti K."/>
            <person name="Salamov A."/>
            <person name="Andreopoulos B."/>
            <person name="Baker S."/>
            <person name="Barry K."/>
            <person name="Bills G."/>
            <person name="Bluhm B."/>
            <person name="Cannon C."/>
            <person name="Castanera R."/>
            <person name="Culley D."/>
            <person name="Daum C."/>
            <person name="Ezra D."/>
            <person name="Gonzalez J."/>
            <person name="Henrissat B."/>
            <person name="Kuo A."/>
            <person name="Liang C."/>
            <person name="Lipzen A."/>
            <person name="Lutzoni F."/>
            <person name="Magnuson J."/>
            <person name="Mondo S."/>
            <person name="Nolan M."/>
            <person name="Ohm R."/>
            <person name="Pangilinan J."/>
            <person name="Park H.-J."/>
            <person name="Ramirez L."/>
            <person name="Alfaro M."/>
            <person name="Sun H."/>
            <person name="Tritt A."/>
            <person name="Yoshinaga Y."/>
            <person name="Zwiers L.-H."/>
            <person name="Turgeon B."/>
            <person name="Goodwin S."/>
            <person name="Spatafora J."/>
            <person name="Crous P."/>
            <person name="Grigoriev I."/>
        </authorList>
    </citation>
    <scope>NUCLEOTIDE SEQUENCE</scope>
    <source>
        <strain evidence="3">ATCC 16933</strain>
    </source>
</reference>
<feature type="chain" id="PRO_5025655311" evidence="2">
    <location>
        <begin position="17"/>
        <end position="118"/>
    </location>
</feature>
<accession>A0A6A6NU46</accession>
<proteinExistence type="predicted"/>
<sequence length="118" mass="13391">MTSAVISTAVSIGVLAYVMVESGRNTDYAFSENDTQRGTYTIESWTCQVRHYAPAYWDRLSRLCHESEAVRWMTIPLVVFSALLFVAALLNMKRDKPSSSSKFELNKFRRDSGNLTNI</sequence>
<keyword evidence="4" id="KW-1185">Reference proteome</keyword>
<dbReference type="Proteomes" id="UP000799766">
    <property type="component" value="Unassembled WGS sequence"/>
</dbReference>
<name>A0A6A6NU46_9PEZI</name>
<keyword evidence="1" id="KW-0472">Membrane</keyword>
<evidence type="ECO:0000256" key="1">
    <source>
        <dbReference type="SAM" id="Phobius"/>
    </source>
</evidence>
<gene>
    <name evidence="3" type="ORF">BDY21DRAFT_350926</name>
</gene>
<feature type="signal peptide" evidence="2">
    <location>
        <begin position="1"/>
        <end position="16"/>
    </location>
</feature>
<keyword evidence="1" id="KW-1133">Transmembrane helix</keyword>
<evidence type="ECO:0000313" key="3">
    <source>
        <dbReference type="EMBL" id="KAF2455017.1"/>
    </source>
</evidence>
<dbReference type="AlphaFoldDB" id="A0A6A6NU46"/>
<evidence type="ECO:0000313" key="4">
    <source>
        <dbReference type="Proteomes" id="UP000799766"/>
    </source>
</evidence>
<dbReference type="EMBL" id="MU001688">
    <property type="protein sequence ID" value="KAF2455017.1"/>
    <property type="molecule type" value="Genomic_DNA"/>
</dbReference>
<keyword evidence="1" id="KW-0812">Transmembrane</keyword>
<dbReference type="OrthoDB" id="10629402at2759"/>
<evidence type="ECO:0000256" key="2">
    <source>
        <dbReference type="SAM" id="SignalP"/>
    </source>
</evidence>
<keyword evidence="2" id="KW-0732">Signal</keyword>
<feature type="transmembrane region" description="Helical" evidence="1">
    <location>
        <begin position="69"/>
        <end position="90"/>
    </location>
</feature>
<organism evidence="3 4">
    <name type="scientific">Lineolata rhizophorae</name>
    <dbReference type="NCBI Taxonomy" id="578093"/>
    <lineage>
        <taxon>Eukaryota</taxon>
        <taxon>Fungi</taxon>
        <taxon>Dikarya</taxon>
        <taxon>Ascomycota</taxon>
        <taxon>Pezizomycotina</taxon>
        <taxon>Dothideomycetes</taxon>
        <taxon>Dothideomycetes incertae sedis</taxon>
        <taxon>Lineolatales</taxon>
        <taxon>Lineolataceae</taxon>
        <taxon>Lineolata</taxon>
    </lineage>
</organism>
<protein>
    <submittedName>
        <fullName evidence="3">Uncharacterized protein</fullName>
    </submittedName>
</protein>